<dbReference type="EMBL" id="FQWC01000005">
    <property type="protein sequence ID" value="SHH07983.1"/>
    <property type="molecule type" value="Genomic_DNA"/>
</dbReference>
<evidence type="ECO:0000313" key="3">
    <source>
        <dbReference type="Proteomes" id="UP000184071"/>
    </source>
</evidence>
<organism evidence="2 3">
    <name type="scientific">Flavobacterium defluvii</name>
    <dbReference type="NCBI Taxonomy" id="370979"/>
    <lineage>
        <taxon>Bacteria</taxon>
        <taxon>Pseudomonadati</taxon>
        <taxon>Bacteroidota</taxon>
        <taxon>Flavobacteriia</taxon>
        <taxon>Flavobacteriales</taxon>
        <taxon>Flavobacteriaceae</taxon>
        <taxon>Flavobacterium</taxon>
    </lineage>
</organism>
<protein>
    <recommendedName>
        <fullName evidence="1">DUF4261 domain-containing protein</fullName>
    </recommendedName>
</protein>
<evidence type="ECO:0000259" key="1">
    <source>
        <dbReference type="Pfam" id="PF14080"/>
    </source>
</evidence>
<feature type="domain" description="DUF4261" evidence="1">
    <location>
        <begin position="205"/>
        <end position="280"/>
    </location>
</feature>
<proteinExistence type="predicted"/>
<name>A0A1M5Q3B9_9FLAO</name>
<sequence>MKLFNFSKNKPEDNEEDRLENYAEMLNCKLLFIGEPKIDGDKILDELKRHFDNVENVSKDKSFMFQFPDFQIELADATIPAQCLIAVPDDGKFEIEIPDTAFQQNWNWPEAEEIVRNCNYEILVTDFMSRTLPYKERFNLYMEFLAAVTKMTQPNAIYSFHAEKIINPVEFIDAWESGHNSILDILCNVRLYNISDSENNEMIMDSVGLHSFGLPDFQIQFSGFDANDIANWIWNYVYYVFENGDIIENGNTLEGIESGSKWKCERVLSTISPERVVINVLPD</sequence>
<dbReference type="InterPro" id="IPR025357">
    <property type="entry name" value="DUF4261"/>
</dbReference>
<accession>A0A1M5Q3B9</accession>
<keyword evidence="3" id="KW-1185">Reference proteome</keyword>
<dbReference type="AlphaFoldDB" id="A0A1M5Q3B9"/>
<reference evidence="3" key="1">
    <citation type="submission" date="2016-11" db="EMBL/GenBank/DDBJ databases">
        <authorList>
            <person name="Varghese N."/>
            <person name="Submissions S."/>
        </authorList>
    </citation>
    <scope>NUCLEOTIDE SEQUENCE [LARGE SCALE GENOMIC DNA]</scope>
    <source>
        <strain evidence="3">DSM 17963</strain>
    </source>
</reference>
<gene>
    <name evidence="2" type="ORF">SAMN05443663_105197</name>
</gene>
<dbReference type="OrthoDB" id="277550at2"/>
<dbReference type="RefSeq" id="WP_073416615.1">
    <property type="nucleotide sequence ID" value="NZ_FQWC01000005.1"/>
</dbReference>
<dbReference type="Proteomes" id="UP000184071">
    <property type="component" value="Unassembled WGS sequence"/>
</dbReference>
<evidence type="ECO:0000313" key="2">
    <source>
        <dbReference type="EMBL" id="SHH07983.1"/>
    </source>
</evidence>
<dbReference type="Pfam" id="PF14080">
    <property type="entry name" value="DUF4261"/>
    <property type="match status" value="1"/>
</dbReference>
<dbReference type="STRING" id="370979.SAMN05443663_105197"/>